<reference evidence="1" key="1">
    <citation type="submission" date="2012-09" db="EMBL/GenBank/DDBJ databases">
        <authorList>
            <person name="Martin A.A."/>
        </authorList>
    </citation>
    <scope>NUCLEOTIDE SEQUENCE</scope>
</reference>
<evidence type="ECO:0000313" key="1">
    <source>
        <dbReference type="Proteomes" id="UP000035642"/>
    </source>
</evidence>
<reference evidence="2" key="2">
    <citation type="submission" date="2017-02" db="UniProtKB">
        <authorList>
            <consortium name="WormBaseParasite"/>
        </authorList>
    </citation>
    <scope>IDENTIFICATION</scope>
</reference>
<accession>A0A0K0DR11</accession>
<name>A0A0K0DR11_ANGCA</name>
<dbReference type="Proteomes" id="UP000035642">
    <property type="component" value="Unassembled WGS sequence"/>
</dbReference>
<sequence>MIHSQHSPSADCCKERSNIFSCMSMLKKNMSTLISGETVPIIIAHKNTIVLLKELLKNWMCGAEIAQATVVYKLKTLFLNELLMASIDVFDDSKVYANYLNKYETALHALPPPKK</sequence>
<organism evidence="1 2">
    <name type="scientific">Angiostrongylus cantonensis</name>
    <name type="common">Rat lungworm</name>
    <dbReference type="NCBI Taxonomy" id="6313"/>
    <lineage>
        <taxon>Eukaryota</taxon>
        <taxon>Metazoa</taxon>
        <taxon>Ecdysozoa</taxon>
        <taxon>Nematoda</taxon>
        <taxon>Chromadorea</taxon>
        <taxon>Rhabditida</taxon>
        <taxon>Rhabditina</taxon>
        <taxon>Rhabditomorpha</taxon>
        <taxon>Strongyloidea</taxon>
        <taxon>Metastrongylidae</taxon>
        <taxon>Angiostrongylus</taxon>
    </lineage>
</organism>
<protein>
    <submittedName>
        <fullName evidence="2">Cullin domain-containing protein</fullName>
    </submittedName>
</protein>
<dbReference type="WBParaSite" id="ACAC_0001420001-mRNA-1">
    <property type="protein sequence ID" value="ACAC_0001420001-mRNA-1"/>
    <property type="gene ID" value="ACAC_0001420001"/>
</dbReference>
<keyword evidence="1" id="KW-1185">Reference proteome</keyword>
<dbReference type="AlphaFoldDB" id="A0A0K0DR11"/>
<evidence type="ECO:0000313" key="2">
    <source>
        <dbReference type="WBParaSite" id="ACAC_0001420001-mRNA-1"/>
    </source>
</evidence>
<proteinExistence type="predicted"/>